<dbReference type="Pfam" id="PF00149">
    <property type="entry name" value="Metallophos"/>
    <property type="match status" value="1"/>
</dbReference>
<evidence type="ECO:0000313" key="8">
    <source>
        <dbReference type="EMBL" id="GGO61777.1"/>
    </source>
</evidence>
<comment type="caution">
    <text evidence="8">The sequence shown here is derived from an EMBL/GenBank/DDBJ whole genome shotgun (WGS) entry which is preliminary data.</text>
</comment>
<feature type="region of interest" description="Disordered" evidence="5">
    <location>
        <begin position="107"/>
        <end position="184"/>
    </location>
</feature>
<dbReference type="InterPro" id="IPR029052">
    <property type="entry name" value="Metallo-depent_PP-like"/>
</dbReference>
<dbReference type="GO" id="GO:0009245">
    <property type="term" value="P:lipid A biosynthetic process"/>
    <property type="evidence" value="ECO:0007669"/>
    <property type="project" value="TreeGrafter"/>
</dbReference>
<evidence type="ECO:0000256" key="6">
    <source>
        <dbReference type="SAM" id="Phobius"/>
    </source>
</evidence>
<reference evidence="8" key="2">
    <citation type="submission" date="2020-09" db="EMBL/GenBank/DDBJ databases">
        <authorList>
            <person name="Sun Q."/>
            <person name="Zhou Y."/>
        </authorList>
    </citation>
    <scope>NUCLEOTIDE SEQUENCE</scope>
    <source>
        <strain evidence="8">CGMCC 4.7368</strain>
    </source>
</reference>
<evidence type="ECO:0000256" key="5">
    <source>
        <dbReference type="SAM" id="MobiDB-lite"/>
    </source>
</evidence>
<dbReference type="GO" id="GO:0008758">
    <property type="term" value="F:UDP-2,3-diacylglucosamine hydrolase activity"/>
    <property type="evidence" value="ECO:0007669"/>
    <property type="project" value="TreeGrafter"/>
</dbReference>
<protein>
    <recommendedName>
        <fullName evidence="7">Calcineurin-like phosphoesterase domain-containing protein</fullName>
    </recommendedName>
</protein>
<keyword evidence="9" id="KW-1185">Reference proteome</keyword>
<dbReference type="AlphaFoldDB" id="A0A918DF54"/>
<dbReference type="Proteomes" id="UP000646523">
    <property type="component" value="Unassembled WGS sequence"/>
</dbReference>
<evidence type="ECO:0000259" key="7">
    <source>
        <dbReference type="Pfam" id="PF00149"/>
    </source>
</evidence>
<keyword evidence="6" id="KW-0812">Transmembrane</keyword>
<dbReference type="GO" id="GO:0046872">
    <property type="term" value="F:metal ion binding"/>
    <property type="evidence" value="ECO:0007669"/>
    <property type="project" value="UniProtKB-KW"/>
</dbReference>
<organism evidence="8 9">
    <name type="scientific">Nonomuraea cavernae</name>
    <dbReference type="NCBI Taxonomy" id="2045107"/>
    <lineage>
        <taxon>Bacteria</taxon>
        <taxon>Bacillati</taxon>
        <taxon>Actinomycetota</taxon>
        <taxon>Actinomycetes</taxon>
        <taxon>Streptosporangiales</taxon>
        <taxon>Streptosporangiaceae</taxon>
        <taxon>Nonomuraea</taxon>
    </lineage>
</organism>
<comment type="similarity">
    <text evidence="4">Belongs to the metallophosphoesterase superfamily.</text>
</comment>
<evidence type="ECO:0000313" key="9">
    <source>
        <dbReference type="Proteomes" id="UP000646523"/>
    </source>
</evidence>
<evidence type="ECO:0000256" key="2">
    <source>
        <dbReference type="ARBA" id="ARBA00022723"/>
    </source>
</evidence>
<gene>
    <name evidence="8" type="ORF">GCM10012289_04820</name>
</gene>
<evidence type="ECO:0000256" key="1">
    <source>
        <dbReference type="ARBA" id="ARBA00001968"/>
    </source>
</evidence>
<dbReference type="PANTHER" id="PTHR31302">
    <property type="entry name" value="TRANSMEMBRANE PROTEIN WITH METALLOPHOSPHOESTERASE DOMAIN-RELATED"/>
    <property type="match status" value="1"/>
</dbReference>
<dbReference type="InterPro" id="IPR051158">
    <property type="entry name" value="Metallophosphoesterase_sf"/>
</dbReference>
<comment type="cofactor">
    <cofactor evidence="1">
        <name>a divalent metal cation</name>
        <dbReference type="ChEBI" id="CHEBI:60240"/>
    </cofactor>
</comment>
<dbReference type="PANTHER" id="PTHR31302:SF31">
    <property type="entry name" value="PHOSPHODIESTERASE YAEI"/>
    <property type="match status" value="1"/>
</dbReference>
<feature type="transmembrane region" description="Helical" evidence="6">
    <location>
        <begin position="68"/>
        <end position="96"/>
    </location>
</feature>
<feature type="compositionally biased region" description="Gly residues" evidence="5">
    <location>
        <begin position="173"/>
        <end position="184"/>
    </location>
</feature>
<dbReference type="SUPFAM" id="SSF56300">
    <property type="entry name" value="Metallo-dependent phosphatases"/>
    <property type="match status" value="1"/>
</dbReference>
<feature type="transmembrane region" description="Helical" evidence="6">
    <location>
        <begin position="37"/>
        <end position="56"/>
    </location>
</feature>
<dbReference type="CDD" id="cd07385">
    <property type="entry name" value="MPP_YkuE_C"/>
    <property type="match status" value="1"/>
</dbReference>
<keyword evidence="2" id="KW-0479">Metal-binding</keyword>
<dbReference type="Gene3D" id="3.60.21.10">
    <property type="match status" value="1"/>
</dbReference>
<evidence type="ECO:0000256" key="4">
    <source>
        <dbReference type="ARBA" id="ARBA00061089"/>
    </source>
</evidence>
<sequence length="465" mass="48943">MIVGFVGMVITVVIAVHVYLWHRLVRSTTRRGRARRALTWGLVGLGALVPVTFAGTRSEWGHWLAWPGYLWLAIMFYLLVYLVVLEIPRAVAWLFIRRSPRAKASEPPVAVPVAARSTVPGPPVVSGSAGEGARDGSPVASDGQDAPLGGASDGQDAPLGGASDGQDAPLGGASDGQGVPAGGGPVGEAMSRRLFLGRTTAAIAGVSALGTVGYGIRTALGDPVIEPVKVMLPNLDPRLGGLRFAVVSDIHLGPLTGRAHAERIVRMINSLRPDVVTIVGDLIDGTVAELGALARPFADLEASHGSYFVTGNHEYYTANGPTEWIDELQSLGVRSLRNERVEIRHQGGVLDLAGINDVTGATMDDGPDFDRALGGRDTTRSTVLLAHQPIQVEEAARHKVDLQLSGHTHGGQMVPFNLVVPLQQPAVSGLSTVDGVQVYVTRGAGFWGPPVRVGAPPEITLVELR</sequence>
<dbReference type="FunFam" id="3.60.21.10:FF:000028">
    <property type="entry name" value="Putative metallophosphoesterase"/>
    <property type="match status" value="1"/>
</dbReference>
<dbReference type="RefSeq" id="WP_225262037.1">
    <property type="nucleotide sequence ID" value="NZ_BMNH01000001.1"/>
</dbReference>
<keyword evidence="6" id="KW-0472">Membrane</keyword>
<feature type="domain" description="Calcineurin-like phosphoesterase" evidence="7">
    <location>
        <begin position="242"/>
        <end position="410"/>
    </location>
</feature>
<evidence type="ECO:0000256" key="3">
    <source>
        <dbReference type="ARBA" id="ARBA00022801"/>
    </source>
</evidence>
<dbReference type="EMBL" id="BMNH01000001">
    <property type="protein sequence ID" value="GGO61777.1"/>
    <property type="molecule type" value="Genomic_DNA"/>
</dbReference>
<keyword evidence="6" id="KW-1133">Transmembrane helix</keyword>
<keyword evidence="3" id="KW-0378">Hydrolase</keyword>
<proteinExistence type="inferred from homology"/>
<dbReference type="InterPro" id="IPR004843">
    <property type="entry name" value="Calcineurin-like_PHP"/>
</dbReference>
<reference evidence="8" key="1">
    <citation type="journal article" date="2014" name="Int. J. Syst. Evol. Microbiol.">
        <title>Complete genome sequence of Corynebacterium casei LMG S-19264T (=DSM 44701T), isolated from a smear-ripened cheese.</title>
        <authorList>
            <consortium name="US DOE Joint Genome Institute (JGI-PGF)"/>
            <person name="Walter F."/>
            <person name="Albersmeier A."/>
            <person name="Kalinowski J."/>
            <person name="Ruckert C."/>
        </authorList>
    </citation>
    <scope>NUCLEOTIDE SEQUENCE</scope>
    <source>
        <strain evidence="8">CGMCC 4.7368</strain>
    </source>
</reference>
<feature type="transmembrane region" description="Helical" evidence="6">
    <location>
        <begin position="6"/>
        <end position="25"/>
    </location>
</feature>
<name>A0A918DF54_9ACTN</name>
<dbReference type="GO" id="GO:0016020">
    <property type="term" value="C:membrane"/>
    <property type="evidence" value="ECO:0007669"/>
    <property type="project" value="GOC"/>
</dbReference>
<accession>A0A918DF54</accession>